<dbReference type="STRING" id="69332.A0A388JMR8"/>
<evidence type="ECO:0000256" key="5">
    <source>
        <dbReference type="ARBA" id="ARBA00023295"/>
    </source>
</evidence>
<dbReference type="Pfam" id="PF21365">
    <property type="entry name" value="Glyco_hydro_31_3rd"/>
    <property type="match status" value="1"/>
</dbReference>
<evidence type="ECO:0000256" key="3">
    <source>
        <dbReference type="ARBA" id="ARBA00022801"/>
    </source>
</evidence>
<dbReference type="SUPFAM" id="SSF74650">
    <property type="entry name" value="Galactose mutarotase-like"/>
    <property type="match status" value="1"/>
</dbReference>
<dbReference type="SUPFAM" id="SSF51445">
    <property type="entry name" value="(Trans)glycosidases"/>
    <property type="match status" value="1"/>
</dbReference>
<keyword evidence="2" id="KW-0732">Signal</keyword>
<gene>
    <name evidence="11" type="ORF">CBR_g24401</name>
</gene>
<dbReference type="OMA" id="DICGFYG"/>
<comment type="similarity">
    <text evidence="1">Belongs to the glycosyl hydrolase 31 family.</text>
</comment>
<dbReference type="PANTHER" id="PTHR22762:SF133">
    <property type="entry name" value="P-TYPE DOMAIN-CONTAINING PROTEIN"/>
    <property type="match status" value="1"/>
</dbReference>
<evidence type="ECO:0000259" key="8">
    <source>
        <dbReference type="Pfam" id="PF01055"/>
    </source>
</evidence>
<dbReference type="Pfam" id="PF01055">
    <property type="entry name" value="Glyco_hydro_31_2nd"/>
    <property type="match status" value="1"/>
</dbReference>
<dbReference type="Gene3D" id="3.20.20.80">
    <property type="entry name" value="Glycosidases"/>
    <property type="match status" value="1"/>
</dbReference>
<dbReference type="AlphaFoldDB" id="A0A388JMR8"/>
<dbReference type="PROSITE" id="PS00129">
    <property type="entry name" value="GLYCOSYL_HYDROL_F31_1"/>
    <property type="match status" value="1"/>
</dbReference>
<sequence length="1207" mass="133663">MLSVSARSSSSPFPSPSHSPSSSSSSSNLSTMAMDIKAINVSLARVASLVAIALFLRMAFSISPSFSPSSSSISPSLSPSFPSSPSSSRSSSSSSPSLEKNAENDDATTTSAILLAGRSPPSSSPSSSFLSSDGGATQTLLPKASGLNLPSTINHNDQVAAEQKDGEEISYGYEVERVRLRTRPRGKHGCNRDLDAILKLIKPSPIYGPDVPRLRLRVRYETKERLRVHITAVDGAPRWEVPRNLFSTSARTESERIKSDGESTEGGQSHLQRTGSLQQSSFSSQARRVMLGEGSSKDREEGFSGENKEEDKEEEEEKDAEEDDLTTVMEDGTLPMSPDPDRHPLSFSYTDKPFGFAITRHATGEVLFNSTPGTTSAVRTMAFKDQYLELSTATSPDSSLYGIGESTRPDGFRLTPNRTHTLWAADISSCNANMNLYGVHPYYLDLRKDGSAHGVLLFNSNGMDVQVNEDSIQYRVLGGVFDFFFFTGPSPAAVTDQYTQLVGRPAPMPYWTFGLQQCRYGYRDLHELEDVVQNYSAARIPLEGMWADIDYMHGYRDFTFDPEKFPEEGMRSLVNHLHRHDQHFVAIVDPGIKVDANFSAYQRGVQADIFIKDVTGKPYVAQVWPGATHIPDFLNPRTRSYWEEEIREFHNKLGFDGLWIDMNEPANFCSGVVCSVTKGCPVPGVPPYICCLSCQGTDSTDNDHSGADNVSTKWDRPPYKINSYGQHAPIGTKTLPASSQHINGILHYNAHNIFGLSQAQATLTALRSVMMKRPFLLSRATFPGSGAYAAHWSGDNCATWKDLAHSITAMLNMGLFGISMTGSDICGFRGNTTEELCRRWVQVGSFYPFARDHSDIGTLRQELYQWESVAETARKHLSLRYRLLPYFYTRMHEATSSGLPIVRPLFFTFPKDAVTHAINQQFLVGRGLMVSPVLEEGAEKVNAYFPEGSWYNLQDFSFVQSIQGGRWVTLPAPQHTINVHVFEGEILPMQQPGMTTAVVRRSPFSLFITFPAWHEPCTDYNLAEVSSLIADNQTAIDSIIADKQMAITPWLCRQGHPSLFPQTEPLLLSATAKGDLYIDDDRVVQEMVVRDELDHATYITFDGGIKVYARGGQSQTGKRSAGLYGKGSLQASVVKGGQFACKEGWMVDEVVILGPSWAPNHLTINGKTSRLQRDVQTSFDPTLHKTYFFDMNLKLCDGFTLEWEGQW</sequence>
<feature type="domain" description="Glycoside hydrolase family 31 N-terminal" evidence="9">
    <location>
        <begin position="308"/>
        <end position="462"/>
    </location>
</feature>
<dbReference type="InterPro" id="IPR048395">
    <property type="entry name" value="Glyco_hydro_31_C"/>
</dbReference>
<feature type="compositionally biased region" description="Basic and acidic residues" evidence="7">
    <location>
        <begin position="295"/>
        <end position="310"/>
    </location>
</feature>
<dbReference type="CDD" id="cd06602">
    <property type="entry name" value="GH31_MGAM_SI_GAA"/>
    <property type="match status" value="1"/>
</dbReference>
<evidence type="ECO:0000256" key="7">
    <source>
        <dbReference type="SAM" id="MobiDB-lite"/>
    </source>
</evidence>
<dbReference type="InterPro" id="IPR000322">
    <property type="entry name" value="Glyco_hydro_31_TIM"/>
</dbReference>
<reference evidence="11 12" key="1">
    <citation type="journal article" date="2018" name="Cell">
        <title>The Chara Genome: Secondary Complexity and Implications for Plant Terrestrialization.</title>
        <authorList>
            <person name="Nishiyama T."/>
            <person name="Sakayama H."/>
            <person name="Vries J.D."/>
            <person name="Buschmann H."/>
            <person name="Saint-Marcoux D."/>
            <person name="Ullrich K.K."/>
            <person name="Haas F.B."/>
            <person name="Vanderstraeten L."/>
            <person name="Becker D."/>
            <person name="Lang D."/>
            <person name="Vosolsobe S."/>
            <person name="Rombauts S."/>
            <person name="Wilhelmsson P.K.I."/>
            <person name="Janitza P."/>
            <person name="Kern R."/>
            <person name="Heyl A."/>
            <person name="Rumpler F."/>
            <person name="Villalobos L.I.A.C."/>
            <person name="Clay J.M."/>
            <person name="Skokan R."/>
            <person name="Toyoda A."/>
            <person name="Suzuki Y."/>
            <person name="Kagoshima H."/>
            <person name="Schijlen E."/>
            <person name="Tajeshwar N."/>
            <person name="Catarino B."/>
            <person name="Hetherington A.J."/>
            <person name="Saltykova A."/>
            <person name="Bonnot C."/>
            <person name="Breuninger H."/>
            <person name="Symeonidi A."/>
            <person name="Radhakrishnan G.V."/>
            <person name="Van Nieuwerburgh F."/>
            <person name="Deforce D."/>
            <person name="Chang C."/>
            <person name="Karol K.G."/>
            <person name="Hedrich R."/>
            <person name="Ulvskov P."/>
            <person name="Glockner G."/>
            <person name="Delwiche C.F."/>
            <person name="Petrasek J."/>
            <person name="Van de Peer Y."/>
            <person name="Friml J."/>
            <person name="Beilby M."/>
            <person name="Dolan L."/>
            <person name="Kohara Y."/>
            <person name="Sugano S."/>
            <person name="Fujiyama A."/>
            <person name="Delaux P.-M."/>
            <person name="Quint M."/>
            <person name="TheiBen G."/>
            <person name="Hagemann M."/>
            <person name="Harholt J."/>
            <person name="Dunand C."/>
            <person name="Zachgo S."/>
            <person name="Langdale J."/>
            <person name="Maumus F."/>
            <person name="Straeten D.V.D."/>
            <person name="Gould S.B."/>
            <person name="Rensing S.A."/>
        </authorList>
    </citation>
    <scope>NUCLEOTIDE SEQUENCE [LARGE SCALE GENOMIC DNA]</scope>
    <source>
        <strain evidence="11 12">S276</strain>
    </source>
</reference>
<feature type="compositionally biased region" description="Basic and acidic residues" evidence="7">
    <location>
        <begin position="252"/>
        <end position="261"/>
    </location>
</feature>
<feature type="compositionally biased region" description="Low complexity" evidence="7">
    <location>
        <begin position="119"/>
        <end position="132"/>
    </location>
</feature>
<dbReference type="InterPro" id="IPR013780">
    <property type="entry name" value="Glyco_hydro_b"/>
</dbReference>
<dbReference type="InterPro" id="IPR011013">
    <property type="entry name" value="Gal_mutarotase_sf_dom"/>
</dbReference>
<dbReference type="InterPro" id="IPR017853">
    <property type="entry name" value="GH"/>
</dbReference>
<feature type="compositionally biased region" description="Acidic residues" evidence="7">
    <location>
        <begin position="311"/>
        <end position="325"/>
    </location>
</feature>
<dbReference type="Pfam" id="PF13802">
    <property type="entry name" value="Gal_mutarotas_2"/>
    <property type="match status" value="1"/>
</dbReference>
<feature type="region of interest" description="Disordered" evidence="7">
    <location>
        <begin position="1"/>
        <end position="28"/>
    </location>
</feature>
<dbReference type="CDD" id="cd14752">
    <property type="entry name" value="GH31_N"/>
    <property type="match status" value="1"/>
</dbReference>
<feature type="compositionally biased region" description="Low complexity" evidence="7">
    <location>
        <begin position="73"/>
        <end position="98"/>
    </location>
</feature>
<keyword evidence="4" id="KW-0325">Glycoprotein</keyword>
<dbReference type="OrthoDB" id="5839090at2759"/>
<evidence type="ECO:0000313" key="12">
    <source>
        <dbReference type="Proteomes" id="UP000265515"/>
    </source>
</evidence>
<evidence type="ECO:0000256" key="1">
    <source>
        <dbReference type="ARBA" id="ARBA00007806"/>
    </source>
</evidence>
<feature type="region of interest" description="Disordered" evidence="7">
    <location>
        <begin position="246"/>
        <end position="342"/>
    </location>
</feature>
<feature type="domain" description="Glycosyl hydrolase family 31 C-terminal" evidence="10">
    <location>
        <begin position="898"/>
        <end position="987"/>
    </location>
</feature>
<evidence type="ECO:0000313" key="11">
    <source>
        <dbReference type="EMBL" id="GBG59055.1"/>
    </source>
</evidence>
<evidence type="ECO:0000259" key="10">
    <source>
        <dbReference type="Pfam" id="PF21365"/>
    </source>
</evidence>
<dbReference type="Gramene" id="GBG59055">
    <property type="protein sequence ID" value="GBG59055"/>
    <property type="gene ID" value="CBR_g24401"/>
</dbReference>
<evidence type="ECO:0000256" key="4">
    <source>
        <dbReference type="ARBA" id="ARBA00023180"/>
    </source>
</evidence>
<evidence type="ECO:0000259" key="9">
    <source>
        <dbReference type="Pfam" id="PF13802"/>
    </source>
</evidence>
<keyword evidence="3" id="KW-0378">Hydrolase</keyword>
<comment type="caution">
    <text evidence="11">The sequence shown here is derived from an EMBL/GenBank/DDBJ whole genome shotgun (WGS) entry which is preliminary data.</text>
</comment>
<dbReference type="Proteomes" id="UP000265515">
    <property type="component" value="Unassembled WGS sequence"/>
</dbReference>
<feature type="compositionally biased region" description="Polar residues" evidence="7">
    <location>
        <begin position="265"/>
        <end position="286"/>
    </location>
</feature>
<dbReference type="FunFam" id="2.60.40.1180:FF:000044">
    <property type="entry name" value="Alpha-glucosidase 1"/>
    <property type="match status" value="1"/>
</dbReference>
<feature type="region of interest" description="Disordered" evidence="7">
    <location>
        <begin position="73"/>
        <end position="135"/>
    </location>
</feature>
<dbReference type="InterPro" id="IPR030458">
    <property type="entry name" value="Glyco_hydro_31_AS"/>
</dbReference>
<dbReference type="PANTHER" id="PTHR22762">
    <property type="entry name" value="ALPHA-GLUCOSIDASE"/>
    <property type="match status" value="1"/>
</dbReference>
<feature type="domain" description="Glycoside hydrolase family 31 TIM barrel" evidence="8">
    <location>
        <begin position="505"/>
        <end position="889"/>
    </location>
</feature>
<proteinExistence type="inferred from homology"/>
<accession>A0A388JMR8</accession>
<dbReference type="Gene3D" id="2.60.40.1180">
    <property type="entry name" value="Golgi alpha-mannosidase II"/>
    <property type="match status" value="2"/>
</dbReference>
<dbReference type="GO" id="GO:0030246">
    <property type="term" value="F:carbohydrate binding"/>
    <property type="evidence" value="ECO:0007669"/>
    <property type="project" value="InterPro"/>
</dbReference>
<evidence type="ECO:0000256" key="2">
    <source>
        <dbReference type="ARBA" id="ARBA00022729"/>
    </source>
</evidence>
<organism evidence="11 12">
    <name type="scientific">Chara braunii</name>
    <name type="common">Braun's stonewort</name>
    <dbReference type="NCBI Taxonomy" id="69332"/>
    <lineage>
        <taxon>Eukaryota</taxon>
        <taxon>Viridiplantae</taxon>
        <taxon>Streptophyta</taxon>
        <taxon>Charophyceae</taxon>
        <taxon>Charales</taxon>
        <taxon>Characeae</taxon>
        <taxon>Chara</taxon>
    </lineage>
</organism>
<dbReference type="Gene3D" id="2.60.40.1760">
    <property type="entry name" value="glycosyl hydrolase (family 31)"/>
    <property type="match status" value="1"/>
</dbReference>
<protein>
    <recommendedName>
        <fullName evidence="6">Maltase</fullName>
    </recommendedName>
</protein>
<evidence type="ECO:0000256" key="6">
    <source>
        <dbReference type="ARBA" id="ARBA00041343"/>
    </source>
</evidence>
<keyword evidence="5" id="KW-0326">Glycosidase</keyword>
<dbReference type="SUPFAM" id="SSF51011">
    <property type="entry name" value="Glycosyl hydrolase domain"/>
    <property type="match status" value="1"/>
</dbReference>
<dbReference type="GO" id="GO:0004553">
    <property type="term" value="F:hydrolase activity, hydrolyzing O-glycosyl compounds"/>
    <property type="evidence" value="ECO:0007669"/>
    <property type="project" value="InterPro"/>
</dbReference>
<dbReference type="EMBL" id="BFEA01000002">
    <property type="protein sequence ID" value="GBG59055.1"/>
    <property type="molecule type" value="Genomic_DNA"/>
</dbReference>
<dbReference type="InterPro" id="IPR025887">
    <property type="entry name" value="Glyco_hydro_31_N_dom"/>
</dbReference>
<name>A0A388JMR8_CHABU</name>
<dbReference type="GO" id="GO:0005975">
    <property type="term" value="P:carbohydrate metabolic process"/>
    <property type="evidence" value="ECO:0007669"/>
    <property type="project" value="InterPro"/>
</dbReference>
<keyword evidence="12" id="KW-1185">Reference proteome</keyword>